<evidence type="ECO:0000313" key="4">
    <source>
        <dbReference type="EMBL" id="BDC99846.1"/>
    </source>
</evidence>
<keyword evidence="5" id="KW-1185">Reference proteome</keyword>
<dbReference type="Pfam" id="PF00501">
    <property type="entry name" value="AMP-binding"/>
    <property type="match status" value="1"/>
</dbReference>
<gene>
    <name evidence="4" type="ORF">PEPS_21270</name>
</gene>
<dbReference type="PANTHER" id="PTHR43272">
    <property type="entry name" value="LONG-CHAIN-FATTY-ACID--COA LIGASE"/>
    <property type="match status" value="1"/>
</dbReference>
<dbReference type="Gene3D" id="3.40.50.12780">
    <property type="entry name" value="N-terminal domain of ligase-like"/>
    <property type="match status" value="1"/>
</dbReference>
<reference evidence="4 5" key="1">
    <citation type="submission" date="2021-12" db="EMBL/GenBank/DDBJ databases">
        <title>Genome sequencing of bacteria with rrn-lacking chromosome and rrn-plasmid.</title>
        <authorList>
            <person name="Anda M."/>
            <person name="Iwasaki W."/>
        </authorList>
    </citation>
    <scope>NUCLEOTIDE SEQUENCE [LARGE SCALE GENOMIC DNA]</scope>
    <source>
        <strain evidence="4 5">NBRC 101262</strain>
    </source>
</reference>
<feature type="domain" description="AMP-dependent synthetase/ligase" evidence="3">
    <location>
        <begin position="10"/>
        <end position="425"/>
    </location>
</feature>
<dbReference type="PROSITE" id="PS00455">
    <property type="entry name" value="AMP_BINDING"/>
    <property type="match status" value="1"/>
</dbReference>
<organism evidence="4 5">
    <name type="scientific">Persicobacter psychrovividus</name>
    <dbReference type="NCBI Taxonomy" id="387638"/>
    <lineage>
        <taxon>Bacteria</taxon>
        <taxon>Pseudomonadati</taxon>
        <taxon>Bacteroidota</taxon>
        <taxon>Cytophagia</taxon>
        <taxon>Cytophagales</taxon>
        <taxon>Persicobacteraceae</taxon>
        <taxon>Persicobacter</taxon>
    </lineage>
</organism>
<dbReference type="InterPro" id="IPR020459">
    <property type="entry name" value="AMP-binding"/>
</dbReference>
<dbReference type="SUPFAM" id="SSF56801">
    <property type="entry name" value="Acetyl-CoA synthetase-like"/>
    <property type="match status" value="1"/>
</dbReference>
<dbReference type="PRINTS" id="PR00154">
    <property type="entry name" value="AMPBINDING"/>
</dbReference>
<keyword evidence="4" id="KW-0436">Ligase</keyword>
<evidence type="ECO:0000313" key="5">
    <source>
        <dbReference type="Proteomes" id="UP001354989"/>
    </source>
</evidence>
<dbReference type="EMBL" id="AP025292">
    <property type="protein sequence ID" value="BDC99846.1"/>
    <property type="molecule type" value="Genomic_DNA"/>
</dbReference>
<keyword evidence="1" id="KW-0547">Nucleotide-binding</keyword>
<dbReference type="Proteomes" id="UP001354989">
    <property type="component" value="Chromosome"/>
</dbReference>
<dbReference type="Pfam" id="PF23562">
    <property type="entry name" value="AMP-binding_C_3"/>
    <property type="match status" value="1"/>
</dbReference>
<accession>A0ABM7VG17</accession>
<dbReference type="InterPro" id="IPR000873">
    <property type="entry name" value="AMP-dep_synth/lig_dom"/>
</dbReference>
<keyword evidence="2" id="KW-0067">ATP-binding</keyword>
<dbReference type="GO" id="GO:0016874">
    <property type="term" value="F:ligase activity"/>
    <property type="evidence" value="ECO:0007669"/>
    <property type="project" value="UniProtKB-KW"/>
</dbReference>
<evidence type="ECO:0000259" key="3">
    <source>
        <dbReference type="Pfam" id="PF00501"/>
    </source>
</evidence>
<dbReference type="InterPro" id="IPR042099">
    <property type="entry name" value="ANL_N_sf"/>
</dbReference>
<dbReference type="PANTHER" id="PTHR43272:SF33">
    <property type="entry name" value="AMP-BINDING DOMAIN-CONTAINING PROTEIN-RELATED"/>
    <property type="match status" value="1"/>
</dbReference>
<evidence type="ECO:0000256" key="1">
    <source>
        <dbReference type="ARBA" id="ARBA00022741"/>
    </source>
</evidence>
<dbReference type="RefSeq" id="WP_332919993.1">
    <property type="nucleotide sequence ID" value="NZ_AP025292.1"/>
</dbReference>
<protein>
    <submittedName>
        <fullName evidence="4">Long-chain-fatty-acid--CoA ligase</fullName>
    </submittedName>
</protein>
<dbReference type="InterPro" id="IPR020845">
    <property type="entry name" value="AMP-binding_CS"/>
</dbReference>
<name>A0ABM7VG17_9BACT</name>
<evidence type="ECO:0000256" key="2">
    <source>
        <dbReference type="ARBA" id="ARBA00022840"/>
    </source>
</evidence>
<proteinExistence type="predicted"/>
<sequence length="605" mass="68540">MKYEHLAVGFKNQAIKYQDRIAYYYQPYGSMDWVSTTWKDFANNVDLIASALLHYGVGVDEKVGIFSQNTPEWTTVDYAVMSVRGVVVPIYATNTLGQLEYILSDSTIKTLFVGGQEHYDKAVSILGTHPTLERIVVFDPSVQIDKSKQVMLFEEMLAVGESNNLRMEVSKRLATAKMDDLATIIYTSGTTGEPKGVMMDHSNFAFTNEIHDLRINLTEEDTSLCFLPLSHVFERAWTFYVFYKGMTNYYLRDTATVAEALKEVKPSVLCSVPRLFEKIYGTIYGKLEEAPKAKQKLFHWAVNVGTKVMNRRRLEKSVPLYLRMQHAVADKLVLSKIREAVGGRIKIMPCGGGKLNDNIVSFFHAVGLTVKIGYGMTETCASVTCFEDTHFDVRSAGKVMPKVEIRMGASNEILVKGGNVMRGYYKKPEATAEVLVDGWLRTGDAGRFDSHGNLVFEERLKDLMKTSGGKYIAPQMIESQVGKDQFIEQIAVIGDEKKYVTALIVPAFDVLADWAKKKNLEFNNVKEMLEHSTVAEFFNERLEALQSNLARFEKIKKFKLLGKEFTQESGELTPTMKIKRKVINTKYKKEIDEMYDEQQQKKKAS</sequence>
<dbReference type="CDD" id="cd05907">
    <property type="entry name" value="VL_LC_FACS_like"/>
    <property type="match status" value="1"/>
</dbReference>